<organism evidence="3 4">
    <name type="scientific">Lysobacter concretionis Ko07 = DSM 16239</name>
    <dbReference type="NCBI Taxonomy" id="1122185"/>
    <lineage>
        <taxon>Bacteria</taxon>
        <taxon>Pseudomonadati</taxon>
        <taxon>Pseudomonadota</taxon>
        <taxon>Gammaproteobacteria</taxon>
        <taxon>Lysobacterales</taxon>
        <taxon>Lysobacteraceae</taxon>
        <taxon>Novilysobacter</taxon>
    </lineage>
</organism>
<evidence type="ECO:0000313" key="4">
    <source>
        <dbReference type="Proteomes" id="UP000030017"/>
    </source>
</evidence>
<protein>
    <recommendedName>
        <fullName evidence="2">DUF4124 domain-containing protein</fullName>
    </recommendedName>
</protein>
<dbReference type="STRING" id="1122185.N792_00700"/>
<accession>A0A0A0ERG6</accession>
<dbReference type="InterPro" id="IPR025392">
    <property type="entry name" value="DUF4124"/>
</dbReference>
<evidence type="ECO:0000259" key="2">
    <source>
        <dbReference type="Pfam" id="PF13511"/>
    </source>
</evidence>
<comment type="caution">
    <text evidence="3">The sequence shown here is derived from an EMBL/GenBank/DDBJ whole genome shotgun (WGS) entry which is preliminary data.</text>
</comment>
<feature type="compositionally biased region" description="Pro residues" evidence="1">
    <location>
        <begin position="53"/>
        <end position="69"/>
    </location>
</feature>
<feature type="region of interest" description="Disordered" evidence="1">
    <location>
        <begin position="34"/>
        <end position="70"/>
    </location>
</feature>
<dbReference type="Pfam" id="PF13511">
    <property type="entry name" value="DUF4124"/>
    <property type="match status" value="1"/>
</dbReference>
<name>A0A0A0ERG6_9GAMM</name>
<sequence length="238" mass="25732">MLLAMTGNLAHADEVTIYRCTDARGQVALRDTPCAKGQHQQTIDMIRPRDPPPRPAPVTAPPKPTPAAPAQPTTVVVFRNPPQPVYECVTPDGERYTSDTPAGNPRWVPLWTLGYPVGPGTGHGGHHGGHPGIPPVRPARQTGAGLMFGNVGRPAPSPPADPGIPARLPMGGGIVPILGSWISDRCERLPQQEVCTRLSDRRWELDRRYNSAMQSERKGIDAEQRNIDARLASDCADY</sequence>
<evidence type="ECO:0000256" key="1">
    <source>
        <dbReference type="SAM" id="MobiDB-lite"/>
    </source>
</evidence>
<feature type="domain" description="DUF4124" evidence="2">
    <location>
        <begin position="16"/>
        <end position="57"/>
    </location>
</feature>
<evidence type="ECO:0000313" key="3">
    <source>
        <dbReference type="EMBL" id="KGM52795.1"/>
    </source>
</evidence>
<keyword evidence="4" id="KW-1185">Reference proteome</keyword>
<dbReference type="EMBL" id="AVPS01000001">
    <property type="protein sequence ID" value="KGM52795.1"/>
    <property type="molecule type" value="Genomic_DNA"/>
</dbReference>
<dbReference type="Proteomes" id="UP000030017">
    <property type="component" value="Unassembled WGS sequence"/>
</dbReference>
<dbReference type="eggNOG" id="ENOG5032J9V">
    <property type="taxonomic scope" value="Bacteria"/>
</dbReference>
<reference evidence="3 4" key="1">
    <citation type="submission" date="2013-08" db="EMBL/GenBank/DDBJ databases">
        <title>Genome sequencing of Lysobacter.</title>
        <authorList>
            <person name="Zhang S."/>
            <person name="Wang G."/>
        </authorList>
    </citation>
    <scope>NUCLEOTIDE SEQUENCE [LARGE SCALE GENOMIC DNA]</scope>
    <source>
        <strain evidence="3 4">Ko07</strain>
    </source>
</reference>
<proteinExistence type="predicted"/>
<feature type="region of interest" description="Disordered" evidence="1">
    <location>
        <begin position="120"/>
        <end position="164"/>
    </location>
</feature>
<gene>
    <name evidence="3" type="ORF">N792_00700</name>
</gene>
<dbReference type="AlphaFoldDB" id="A0A0A0ERG6"/>